<feature type="coiled-coil region" evidence="3">
    <location>
        <begin position="63"/>
        <end position="225"/>
    </location>
</feature>
<dbReference type="Proteomes" id="UP000308186">
    <property type="component" value="Unassembled WGS sequence"/>
</dbReference>
<evidence type="ECO:0000256" key="3">
    <source>
        <dbReference type="SAM" id="Coils"/>
    </source>
</evidence>
<feature type="region of interest" description="Disordered" evidence="4">
    <location>
        <begin position="906"/>
        <end position="939"/>
    </location>
</feature>
<dbReference type="RefSeq" id="WP_139723748.1">
    <property type="nucleotide sequence ID" value="NZ_VDCW01000002.1"/>
</dbReference>
<name>A0AAX2V3Q8_STRSL</name>
<feature type="domain" description="G5" evidence="6">
    <location>
        <begin position="802"/>
        <end position="881"/>
    </location>
</feature>
<comment type="caution">
    <text evidence="7">The sequence shown here is derived from an EMBL/GenBank/DDBJ whole genome shotgun (WGS) entry which is preliminary data.</text>
</comment>
<evidence type="ECO:0000313" key="7">
    <source>
        <dbReference type="EMBL" id="TNF68524.1"/>
    </source>
</evidence>
<feature type="chain" id="PRO_5043533577" evidence="5">
    <location>
        <begin position="35"/>
        <end position="963"/>
    </location>
</feature>
<keyword evidence="2 3" id="KW-0175">Coiled coil</keyword>
<feature type="coiled-coil region" evidence="3">
    <location>
        <begin position="579"/>
        <end position="658"/>
    </location>
</feature>
<keyword evidence="1 5" id="KW-0732">Signal</keyword>
<evidence type="ECO:0000256" key="2">
    <source>
        <dbReference type="ARBA" id="ARBA00023054"/>
    </source>
</evidence>
<feature type="signal peptide" evidence="5">
    <location>
        <begin position="1"/>
        <end position="34"/>
    </location>
</feature>
<dbReference type="Gene3D" id="2.20.230.10">
    <property type="entry name" value="Resuscitation-promoting factor rpfb"/>
    <property type="match status" value="1"/>
</dbReference>
<evidence type="ECO:0000256" key="1">
    <source>
        <dbReference type="ARBA" id="ARBA00022729"/>
    </source>
</evidence>
<dbReference type="AlphaFoldDB" id="A0AAX2V3Q8"/>
<proteinExistence type="predicted"/>
<feature type="coiled-coil region" evidence="3">
    <location>
        <begin position="715"/>
        <end position="787"/>
    </location>
</feature>
<sequence length="963" mass="107149">MLNKQIYGFKKSKAFGLCSVVVASYLLFSGVASADEVPSATATEINTESTQPATAFKVSDDQVLDAEKAVDSKKTEIANVQNDVNNVKETVAVKTESVENLNAEKAQLTKDIEEAKNTTPADVAKIEENINAQNQAKADKTKELELAKTDEINKQDVKEEKAKEVEKAQANVTKANQTVEAKRQALDPQAEVDAKNQLTQASKELENKEAKKVSAEVELNKAKEFDKDLADKKEAANTDLAGKTKAREDKIVALSKATKVQSEAKEAIENAFSYPTKIITPPEWIQAFKEYITLKGAKFDSSAWQKANPQKPGESEKVYSERKSAAFHAFYDKKYADIEAALQNLIKVDAKTFSSYDNKEIIETYTNSKDNSIVYDVNNIPTDVLIEVSQYFAHLVNEVRAELGITEKIQVHKDAIEFAREVAKSVIDNNITEVKHFGRGINDAARRRGLATSAKPGVDTTYQYYENAWGEEVDKSPQITRQDLFHQIYRAASIFFHEGPKTNHYEHALSLLKSKNVGVALSYLDNGEYSGVLKDHVISINPEFVREYSDELEGWVVSEKLYEARYGRSLLPNAVYEDKNVLQAKLDKANADLASAQNALTAANNELANAQSKVTELNAVKTKTPEAQAKYDEAEKAVKSATEEKEKAEKHLQFVTSDKLIKEKALNEALKVQKEANDTLAKTQLVSNQAVSDYNNAINTRVAKEAEITTITKKIDELVNYKAEIENKIAKREENEAKLVEIDKKLLKLTSELNSLKAEEVTLKATISTLEKQLVELEKEYESLLGVYTKERMPQAPIVEDLPSIDIQELTRTEEIGYKTIEEEDTTLPVGEKVVKQAGKKGSKSVKTIKLYQGNVLIDEVTHETVIADAVNEVILVGTKKVISNIDNVNSTQYTTLLGQYNSRSNVYTDAPRNSQNSKLQDNESRTENKKLPNTGQTDTGIASMIGLAMMIAATKLRRRKVK</sequence>
<gene>
    <name evidence="7" type="ORF">FBF48_02055</name>
</gene>
<dbReference type="PANTHER" id="PTHR32083">
    <property type="entry name" value="CILIA AND FLAGELLA-ASSOCIATED PROTEIN 58-RELATED"/>
    <property type="match status" value="1"/>
</dbReference>
<dbReference type="Pfam" id="PF07501">
    <property type="entry name" value="G5"/>
    <property type="match status" value="1"/>
</dbReference>
<dbReference type="InterPro" id="IPR011098">
    <property type="entry name" value="G5_dom"/>
</dbReference>
<dbReference type="PROSITE" id="PS51109">
    <property type="entry name" value="G5"/>
    <property type="match status" value="1"/>
</dbReference>
<dbReference type="GO" id="GO:0005856">
    <property type="term" value="C:cytoskeleton"/>
    <property type="evidence" value="ECO:0007669"/>
    <property type="project" value="TreeGrafter"/>
</dbReference>
<evidence type="ECO:0000256" key="4">
    <source>
        <dbReference type="SAM" id="MobiDB-lite"/>
    </source>
</evidence>
<dbReference type="PANTHER" id="PTHR32083:SF48">
    <property type="entry name" value="TRANS-GOLGI NETWORK-LOCALIZED SYP41-INTERACTING PROTEIN 1"/>
    <property type="match status" value="1"/>
</dbReference>
<feature type="compositionally biased region" description="Basic and acidic residues" evidence="4">
    <location>
        <begin position="921"/>
        <end position="931"/>
    </location>
</feature>
<protein>
    <submittedName>
        <fullName evidence="7">SEC10/PgrA surface exclusion domain-containing protein</fullName>
    </submittedName>
</protein>
<dbReference type="NCBIfam" id="TIGR04320">
    <property type="entry name" value="Surf_Exclu_PgrA"/>
    <property type="match status" value="1"/>
</dbReference>
<evidence type="ECO:0000313" key="8">
    <source>
        <dbReference type="Proteomes" id="UP000308186"/>
    </source>
</evidence>
<evidence type="ECO:0000256" key="5">
    <source>
        <dbReference type="SAM" id="SignalP"/>
    </source>
</evidence>
<dbReference type="NCBIfam" id="TIGR01167">
    <property type="entry name" value="LPXTG_anchor"/>
    <property type="match status" value="1"/>
</dbReference>
<organism evidence="7 8">
    <name type="scientific">Streptococcus salivarius</name>
    <dbReference type="NCBI Taxonomy" id="1304"/>
    <lineage>
        <taxon>Bacteria</taxon>
        <taxon>Bacillati</taxon>
        <taxon>Bacillota</taxon>
        <taxon>Bacilli</taxon>
        <taxon>Lactobacillales</taxon>
        <taxon>Streptococcaceae</taxon>
        <taxon>Streptococcus</taxon>
    </lineage>
</organism>
<dbReference type="SMART" id="SM01208">
    <property type="entry name" value="G5"/>
    <property type="match status" value="1"/>
</dbReference>
<dbReference type="InterPro" id="IPR027607">
    <property type="entry name" value="Surf_Exclu_SEC10/PgrA"/>
</dbReference>
<accession>A0AAX2V3Q8</accession>
<evidence type="ECO:0000259" key="6">
    <source>
        <dbReference type="PROSITE" id="PS51109"/>
    </source>
</evidence>
<reference evidence="7 8" key="1">
    <citation type="submission" date="2019-06" db="EMBL/GenBank/DDBJ databases">
        <title>Genome Announcement To Ensure Probiotic Safety of Streptococcus salivarius UBSS01.</title>
        <authorList>
            <person name="Sulthana A."/>
            <person name="Lakshmi S.G."/>
            <person name="Madempudi R.S."/>
        </authorList>
    </citation>
    <scope>NUCLEOTIDE SEQUENCE [LARGE SCALE GENOMIC DNA]</scope>
    <source>
        <strain evidence="7 8">UBSS01</strain>
    </source>
</reference>
<dbReference type="EMBL" id="VDCW01000002">
    <property type="protein sequence ID" value="TNF68524.1"/>
    <property type="molecule type" value="Genomic_DNA"/>
</dbReference>
<feature type="compositionally biased region" description="Polar residues" evidence="4">
    <location>
        <begin position="906"/>
        <end position="920"/>
    </location>
</feature>